<gene>
    <name evidence="1" type="ORF">BOW53_04445</name>
</gene>
<dbReference type="SUPFAM" id="SSF51161">
    <property type="entry name" value="Trimeric LpxA-like enzymes"/>
    <property type="match status" value="1"/>
</dbReference>
<dbReference type="Pfam" id="PF00132">
    <property type="entry name" value="Hexapep"/>
    <property type="match status" value="1"/>
</dbReference>
<name>A0A1T2L874_9GAMM</name>
<accession>A0A1T2L874</accession>
<dbReference type="PANTHER" id="PTHR13061">
    <property type="entry name" value="DYNACTIN SUBUNIT P25"/>
    <property type="match status" value="1"/>
</dbReference>
<proteinExistence type="predicted"/>
<dbReference type="InterPro" id="IPR047324">
    <property type="entry name" value="LbH_gamma_CA-like"/>
</dbReference>
<dbReference type="InterPro" id="IPR011004">
    <property type="entry name" value="Trimer_LpxA-like_sf"/>
</dbReference>
<dbReference type="PANTHER" id="PTHR13061:SF56">
    <property type="entry name" value="PROTEIN YRDA"/>
    <property type="match status" value="1"/>
</dbReference>
<protein>
    <submittedName>
        <fullName evidence="1">Gamma carbonic anhydrase family protein</fullName>
    </submittedName>
</protein>
<comment type="caution">
    <text evidence="1">The sequence shown here is derived from an EMBL/GenBank/DDBJ whole genome shotgun (WGS) entry which is preliminary data.</text>
</comment>
<dbReference type="InterPro" id="IPR050484">
    <property type="entry name" value="Transf_Hexapept/Carb_Anhydrase"/>
</dbReference>
<evidence type="ECO:0000313" key="1">
    <source>
        <dbReference type="EMBL" id="OOZ41234.1"/>
    </source>
</evidence>
<dbReference type="Proteomes" id="UP000191110">
    <property type="component" value="Unassembled WGS sequence"/>
</dbReference>
<dbReference type="CDD" id="cd04645">
    <property type="entry name" value="LbH_gamma_CA_like"/>
    <property type="match status" value="1"/>
</dbReference>
<dbReference type="RefSeq" id="WP_078482882.1">
    <property type="nucleotide sequence ID" value="NZ_MPRL01000012.1"/>
</dbReference>
<dbReference type="EMBL" id="MPRL01000012">
    <property type="protein sequence ID" value="OOZ41234.1"/>
    <property type="molecule type" value="Genomic_DNA"/>
</dbReference>
<dbReference type="Gene3D" id="2.160.10.10">
    <property type="entry name" value="Hexapeptide repeat proteins"/>
    <property type="match status" value="1"/>
</dbReference>
<dbReference type="OrthoDB" id="9803036at2"/>
<dbReference type="AlphaFoldDB" id="A0A1T2L874"/>
<reference evidence="1 2" key="1">
    <citation type="submission" date="2016-11" db="EMBL/GenBank/DDBJ databases">
        <title>Mixed transmission modes and dynamic genome evolution in an obligate animal-bacterial symbiosis.</title>
        <authorList>
            <person name="Russell S.L."/>
            <person name="Corbett-Detig R.B."/>
            <person name="Cavanaugh C.M."/>
        </authorList>
    </citation>
    <scope>NUCLEOTIDE SEQUENCE [LARGE SCALE GENOMIC DNA]</scope>
    <source>
        <strain evidence="1">Sveles-Q1</strain>
    </source>
</reference>
<organism evidence="1 2">
    <name type="scientific">Solemya pervernicosa gill symbiont</name>
    <dbReference type="NCBI Taxonomy" id="642797"/>
    <lineage>
        <taxon>Bacteria</taxon>
        <taxon>Pseudomonadati</taxon>
        <taxon>Pseudomonadota</taxon>
        <taxon>Gammaproteobacteria</taxon>
        <taxon>sulfur-oxidizing symbionts</taxon>
    </lineage>
</organism>
<sequence>MAVRSYKGITPTLEAGSYVDEQAAVIGDVVLGEQSSVWPMAVLRGDVNKIRIGRRSNIQDGTVCHVTHRHPANPEGNPLIIGDDVTIGHNVTLHGCTIGNGCLIGMGSTILDGAVLEEGVLLGAGSLVAPNKRLEGGYLWLGSPVKRVRVLTEKELAWFSYSAEHYRKLKEDYITEE</sequence>
<evidence type="ECO:0000313" key="2">
    <source>
        <dbReference type="Proteomes" id="UP000191110"/>
    </source>
</evidence>
<keyword evidence="2" id="KW-1185">Reference proteome</keyword>
<dbReference type="InterPro" id="IPR001451">
    <property type="entry name" value="Hexapep"/>
</dbReference>